<accession>A0A1W1VMJ5</accession>
<dbReference type="STRING" id="695939.SAMN00790413_02276"/>
<protein>
    <submittedName>
        <fullName evidence="1">Uncharacterized protein</fullName>
    </submittedName>
</protein>
<reference evidence="1 2" key="1">
    <citation type="submission" date="2017-04" db="EMBL/GenBank/DDBJ databases">
        <authorList>
            <person name="Afonso C.L."/>
            <person name="Miller P.J."/>
            <person name="Scott M.A."/>
            <person name="Spackman E."/>
            <person name="Goraichik I."/>
            <person name="Dimitrov K.M."/>
            <person name="Suarez D.L."/>
            <person name="Swayne D.E."/>
        </authorList>
    </citation>
    <scope>NUCLEOTIDE SEQUENCE [LARGE SCALE GENOMIC DNA]</scope>
    <source>
        <strain evidence="1 2">KR-140</strain>
    </source>
</reference>
<dbReference type="EMBL" id="FWWU01000009">
    <property type="protein sequence ID" value="SMB94174.1"/>
    <property type="molecule type" value="Genomic_DNA"/>
</dbReference>
<keyword evidence="2" id="KW-1185">Reference proteome</keyword>
<organism evidence="1 2">
    <name type="scientific">Deinococcus hopiensis KR-140</name>
    <dbReference type="NCBI Taxonomy" id="695939"/>
    <lineage>
        <taxon>Bacteria</taxon>
        <taxon>Thermotogati</taxon>
        <taxon>Deinococcota</taxon>
        <taxon>Deinococci</taxon>
        <taxon>Deinococcales</taxon>
        <taxon>Deinococcaceae</taxon>
        <taxon>Deinococcus</taxon>
    </lineage>
</organism>
<dbReference type="AlphaFoldDB" id="A0A1W1VMJ5"/>
<evidence type="ECO:0000313" key="2">
    <source>
        <dbReference type="Proteomes" id="UP000192582"/>
    </source>
</evidence>
<sequence>MYCTLNLPIPPIAAPQSCIRSTMGLVTIRTSWCISVRRSGRQHPNNSPVVIGGCRHNTRPKCRFEREWNDIHPLSSPGS</sequence>
<proteinExistence type="predicted"/>
<gene>
    <name evidence="1" type="ORF">SAMN00790413_02276</name>
</gene>
<evidence type="ECO:0000313" key="1">
    <source>
        <dbReference type="EMBL" id="SMB94174.1"/>
    </source>
</evidence>
<name>A0A1W1VMJ5_9DEIO</name>
<dbReference type="Proteomes" id="UP000192582">
    <property type="component" value="Unassembled WGS sequence"/>
</dbReference>